<evidence type="ECO:0000256" key="1">
    <source>
        <dbReference type="SAM" id="MobiDB-lite"/>
    </source>
</evidence>
<feature type="compositionally biased region" description="Polar residues" evidence="1">
    <location>
        <begin position="17"/>
        <end position="27"/>
    </location>
</feature>
<dbReference type="InterPro" id="IPR012912">
    <property type="entry name" value="Plasmid_pRiA4b_Orf3-like"/>
</dbReference>
<dbReference type="Proteomes" id="UP000008710">
    <property type="component" value="Chromosome"/>
</dbReference>
<dbReference type="KEGG" id="rha:RHA1_ro01704"/>
<name>Q0SG19_RHOJR</name>
<accession>Q0SG19</accession>
<dbReference type="PANTHER" id="PTHR41878:SF1">
    <property type="entry name" value="TNPR PROTEIN"/>
    <property type="match status" value="1"/>
</dbReference>
<dbReference type="InterPro" id="IPR024047">
    <property type="entry name" value="MM3350-like_sf"/>
</dbReference>
<dbReference type="SUPFAM" id="SSF159941">
    <property type="entry name" value="MM3350-like"/>
    <property type="match status" value="1"/>
</dbReference>
<evidence type="ECO:0000259" key="2">
    <source>
        <dbReference type="Pfam" id="PF07929"/>
    </source>
</evidence>
<dbReference type="AlphaFoldDB" id="Q0SG19"/>
<sequence>MAASRASASNRRRVSGTEVSSGRSTLIATGRCRRRSHPSWTSAIPPRPSIPRNSYRPARTADTDMRSRYRQHLCRTPLPPTYHDAMTASGKRRHLSVVPDTPVIVRPSERPGRRDVASFHLRIELDDVSPTIWRQFVVPSNLRLNELHPIVQTVMGWQDSHLHSWVGGEPPASERYEMRESIDEGFADEDDELCEDAVRLDQVLAEPGELLSYQYDFGDGWDHTIVLERIEAGGPAPTVTCLAGARACPPEDCGGPGGYADLLTVLATPSHPGHHDAGAWVGPGFAPESFGVDAVNRNLRIEVVIRDHGPVTDSKFAELLRRIPHQAAPHVFSLLEHAQLTTRTGDFPAAQEAATFHLRWLLQRIGSDGITLTQAGYLPPAVVAEMRQALPGFDDWPATSNRETDQRPVHLLREYAKTLGLVRKYKGKLVRTNLGTAMADNANQMWRHLLERLPLGTEQIEREAGYLVLLTLAAGTSSDERRDVIAEGLAALGWQTSDGTIVGREEVFWMGRPTISFLELIGAMVEGYVQRDQPMDPEWGRLLAQMVLSM</sequence>
<dbReference type="Pfam" id="PF07929">
    <property type="entry name" value="PRiA4_ORF3"/>
    <property type="match status" value="1"/>
</dbReference>
<protein>
    <recommendedName>
        <fullName evidence="2">Plasmid pRiA4b Orf3-like domain-containing protein</fullName>
    </recommendedName>
</protein>
<reference evidence="4" key="1">
    <citation type="journal article" date="2006" name="Proc. Natl. Acad. Sci. U.S.A.">
        <title>The complete genome of Rhodococcus sp. RHA1 provides insights into a catabolic powerhouse.</title>
        <authorList>
            <person name="McLeod M.P."/>
            <person name="Warren R.L."/>
            <person name="Hsiao W.W.L."/>
            <person name="Araki N."/>
            <person name="Myhre M."/>
            <person name="Fernandes C."/>
            <person name="Miyazawa D."/>
            <person name="Wong W."/>
            <person name="Lillquist A.L."/>
            <person name="Wang D."/>
            <person name="Dosanjh M."/>
            <person name="Hara H."/>
            <person name="Petrescu A."/>
            <person name="Morin R.D."/>
            <person name="Yang G."/>
            <person name="Stott J.M."/>
            <person name="Schein J.E."/>
            <person name="Shin H."/>
            <person name="Smailus D."/>
            <person name="Siddiqui A.S."/>
            <person name="Marra M.A."/>
            <person name="Jones S.J.M."/>
            <person name="Holt R."/>
            <person name="Brinkman F.S.L."/>
            <person name="Miyauchi K."/>
            <person name="Fukuda M."/>
            <person name="Davies J.E."/>
            <person name="Mohn W.W."/>
            <person name="Eltis L.D."/>
        </authorList>
    </citation>
    <scope>NUCLEOTIDE SEQUENCE [LARGE SCALE GENOMIC DNA]</scope>
    <source>
        <strain evidence="4">RHA1</strain>
    </source>
</reference>
<feature type="region of interest" description="Disordered" evidence="1">
    <location>
        <begin position="1"/>
        <end position="58"/>
    </location>
</feature>
<evidence type="ECO:0000313" key="3">
    <source>
        <dbReference type="EMBL" id="ABG93517.1"/>
    </source>
</evidence>
<proteinExistence type="predicted"/>
<dbReference type="EMBL" id="CP000431">
    <property type="protein sequence ID" value="ABG93517.1"/>
    <property type="molecule type" value="Genomic_DNA"/>
</dbReference>
<dbReference type="Gene3D" id="3.10.290.30">
    <property type="entry name" value="MM3350-like"/>
    <property type="match status" value="1"/>
</dbReference>
<gene>
    <name evidence="3" type="ordered locus">RHA1_ro01704</name>
</gene>
<dbReference type="PANTHER" id="PTHR41878">
    <property type="entry name" value="LEXA REPRESSOR-RELATED"/>
    <property type="match status" value="1"/>
</dbReference>
<feature type="domain" description="Plasmid pRiA4b Orf3-like" evidence="2">
    <location>
        <begin position="119"/>
        <end position="293"/>
    </location>
</feature>
<dbReference type="eggNOG" id="COG4974">
    <property type="taxonomic scope" value="Bacteria"/>
</dbReference>
<evidence type="ECO:0000313" key="4">
    <source>
        <dbReference type="Proteomes" id="UP000008710"/>
    </source>
</evidence>
<dbReference type="HOGENOM" id="CLU_035896_0_0_11"/>
<organism evidence="3 4">
    <name type="scientific">Rhodococcus jostii (strain RHA1)</name>
    <dbReference type="NCBI Taxonomy" id="101510"/>
    <lineage>
        <taxon>Bacteria</taxon>
        <taxon>Bacillati</taxon>
        <taxon>Actinomycetota</taxon>
        <taxon>Actinomycetes</taxon>
        <taxon>Mycobacteriales</taxon>
        <taxon>Nocardiaceae</taxon>
        <taxon>Rhodococcus</taxon>
    </lineage>
</organism>